<evidence type="ECO:0008006" key="8">
    <source>
        <dbReference type="Google" id="ProtNLM"/>
    </source>
</evidence>
<evidence type="ECO:0000313" key="6">
    <source>
        <dbReference type="EMBL" id="GIL29856.1"/>
    </source>
</evidence>
<evidence type="ECO:0000313" key="7">
    <source>
        <dbReference type="Proteomes" id="UP000614996"/>
    </source>
</evidence>
<feature type="region of interest" description="Disordered" evidence="5">
    <location>
        <begin position="416"/>
        <end position="498"/>
    </location>
</feature>
<feature type="compositionally biased region" description="Low complexity" evidence="5">
    <location>
        <begin position="468"/>
        <end position="498"/>
    </location>
</feature>
<feature type="compositionally biased region" description="Low complexity" evidence="5">
    <location>
        <begin position="12"/>
        <end position="30"/>
    </location>
</feature>
<evidence type="ECO:0000256" key="5">
    <source>
        <dbReference type="SAM" id="MobiDB-lite"/>
    </source>
</evidence>
<accession>A0A8J4EMS0</accession>
<dbReference type="PANTHER" id="PTHR43199">
    <property type="entry name" value="GLUTATHIONE HYDROLASE"/>
    <property type="match status" value="1"/>
</dbReference>
<dbReference type="Pfam" id="PF01019">
    <property type="entry name" value="G_glu_transpept"/>
    <property type="match status" value="3"/>
</dbReference>
<keyword evidence="3" id="KW-0378">Hydrolase</keyword>
<comment type="caution">
    <text evidence="6">The sequence shown here is derived from an EMBL/GenBank/DDBJ whole genome shotgun (WGS) entry which is preliminary data.</text>
</comment>
<dbReference type="PRINTS" id="PR01210">
    <property type="entry name" value="GGTRANSPTASE"/>
</dbReference>
<dbReference type="Proteomes" id="UP000614996">
    <property type="component" value="Unassembled WGS sequence"/>
</dbReference>
<reference evidence="7" key="1">
    <citation type="journal article" date="2021" name="Int. J. Syst. Evol. Microbiol.">
        <title>Actinocatenispora comari sp. nov., an endophytic actinomycete isolated from aerial parts of Comarum salesowianum.</title>
        <authorList>
            <person name="Oyunbileg N."/>
            <person name="Iizaka Y."/>
            <person name="Hamada M."/>
            <person name="Davaapurev B.O."/>
            <person name="Fukumoto A."/>
            <person name="Tsetseg B."/>
            <person name="Kato F."/>
            <person name="Tamura T."/>
            <person name="Batkhuu J."/>
            <person name="Anzai Y."/>
        </authorList>
    </citation>
    <scope>NUCLEOTIDE SEQUENCE [LARGE SCALE GENOMIC DNA]</scope>
    <source>
        <strain evidence="7">NUM-2625</strain>
    </source>
</reference>
<feature type="compositionally biased region" description="Low complexity" evidence="5">
    <location>
        <begin position="418"/>
        <end position="430"/>
    </location>
</feature>
<dbReference type="RefSeq" id="WP_225918858.1">
    <property type="nucleotide sequence ID" value="NZ_BOPO01000108.1"/>
</dbReference>
<evidence type="ECO:0000256" key="2">
    <source>
        <dbReference type="ARBA" id="ARBA00022679"/>
    </source>
</evidence>
<keyword evidence="4" id="KW-0865">Zymogen</keyword>
<evidence type="ECO:0000256" key="4">
    <source>
        <dbReference type="ARBA" id="ARBA00023145"/>
    </source>
</evidence>
<evidence type="ECO:0000256" key="1">
    <source>
        <dbReference type="ARBA" id="ARBA00009381"/>
    </source>
</evidence>
<name>A0A8J4EMS0_9ACTN</name>
<dbReference type="InterPro" id="IPR029055">
    <property type="entry name" value="Ntn_hydrolases_N"/>
</dbReference>
<comment type="similarity">
    <text evidence="1">Belongs to the gamma-glutamyltransferase family.</text>
</comment>
<dbReference type="AlphaFoldDB" id="A0A8J4EMS0"/>
<dbReference type="PANTHER" id="PTHR43199:SF1">
    <property type="entry name" value="GLUTATHIONE HYDROLASE PROENZYME"/>
    <property type="match status" value="1"/>
</dbReference>
<evidence type="ECO:0000256" key="3">
    <source>
        <dbReference type="ARBA" id="ARBA00022801"/>
    </source>
</evidence>
<organism evidence="6 7">
    <name type="scientific">Actinocatenispora comari</name>
    <dbReference type="NCBI Taxonomy" id="2807577"/>
    <lineage>
        <taxon>Bacteria</taxon>
        <taxon>Bacillati</taxon>
        <taxon>Actinomycetota</taxon>
        <taxon>Actinomycetes</taxon>
        <taxon>Micromonosporales</taxon>
        <taxon>Micromonosporaceae</taxon>
        <taxon>Actinocatenispora</taxon>
    </lineage>
</organism>
<proteinExistence type="inferred from homology"/>
<protein>
    <recommendedName>
        <fullName evidence="8">Gamma-glutamyltranspeptidase</fullName>
    </recommendedName>
</protein>
<gene>
    <name evidence="6" type="ORF">NUM_51100</name>
</gene>
<dbReference type="GO" id="GO:0016740">
    <property type="term" value="F:transferase activity"/>
    <property type="evidence" value="ECO:0007669"/>
    <property type="project" value="UniProtKB-KW"/>
</dbReference>
<dbReference type="Gene3D" id="3.60.20.40">
    <property type="match status" value="2"/>
</dbReference>
<dbReference type="GO" id="GO:0016787">
    <property type="term" value="F:hydrolase activity"/>
    <property type="evidence" value="ECO:0007669"/>
    <property type="project" value="UniProtKB-KW"/>
</dbReference>
<dbReference type="SUPFAM" id="SSF56235">
    <property type="entry name" value="N-terminal nucleophile aminohydrolases (Ntn hydrolases)"/>
    <property type="match status" value="2"/>
</dbReference>
<feature type="region of interest" description="Disordered" evidence="5">
    <location>
        <begin position="1"/>
        <end position="30"/>
    </location>
</feature>
<keyword evidence="2" id="KW-0808">Transferase</keyword>
<dbReference type="InterPro" id="IPR043137">
    <property type="entry name" value="GGT_ssub_C"/>
</dbReference>
<dbReference type="InterPro" id="IPR051792">
    <property type="entry name" value="GGT_bact"/>
</dbReference>
<keyword evidence="7" id="KW-1185">Reference proteome</keyword>
<dbReference type="EMBL" id="BOPO01000108">
    <property type="protein sequence ID" value="GIL29856.1"/>
    <property type="molecule type" value="Genomic_DNA"/>
</dbReference>
<sequence>MSPGWVRRARPGKSSAAPPAGATAPETGAAIAPPRRLPHVEEASVTPAGIAAGHPATAQAGLSILAAGGSAADAAVAAVLASCAAETVLTGLAGGGFATYYDAEHRTVTCLDFFVAVPGLDGDVTPTPMTPVSITLGTVPIPYEIGASSVAVPGVTAGCGALHSRWGRLPWSSVVAPAVDLARRGTELPAAQAHTLRALAPAMLPADGAQAYAPRGRLLDGGEVLRHPGLDKAMAILRDEGPDAFYTGPVGRAMIDTVRAGGGALGPADLAEYRVLELPVGHAGFADAHVYGRSDDLNHTIDTLAALDGAVLGADRTRRAVLLADALRDHALQRLGDTTNISVVDPDGNACVVTTTLGLGAAVWLPGLGVHLNSMLGEGELIIGALPPGARMNSMMCPLVVTATEAGRAHTGVAAEVPTGTGSATSPGAGLPDDTRVEVSTVFGPDQPTARESVAELGDVTAPIPVPGDGSRSDAGSRSVPGSEAGAGAEPSPAPGPHGDLLLAVGAAGASRIRTALAHTLLGVLVDGLDPETAIGRARFHVVAGTAHAEPGVPDDELAALADAGYQIHRWPDLDHYFGGASAVGRTGAGGDPRRGGIGIHL</sequence>